<keyword evidence="2 5" id="KW-0853">WD repeat</keyword>
<feature type="repeat" description="WD" evidence="5">
    <location>
        <begin position="136"/>
        <end position="177"/>
    </location>
</feature>
<keyword evidence="11" id="KW-1185">Reference proteome</keyword>
<accession>A0A0C3PTM6</accession>
<protein>
    <submittedName>
        <fullName evidence="10">Uncharacterized protein</fullName>
    </submittedName>
</protein>
<evidence type="ECO:0000256" key="4">
    <source>
        <dbReference type="ARBA" id="ARBA00023242"/>
    </source>
</evidence>
<dbReference type="InterPro" id="IPR019775">
    <property type="entry name" value="WD40_repeat_CS"/>
</dbReference>
<evidence type="ECO:0000259" key="7">
    <source>
        <dbReference type="Pfam" id="PF12341"/>
    </source>
</evidence>
<dbReference type="InterPro" id="IPR015943">
    <property type="entry name" value="WD40/YVTN_repeat-like_dom_sf"/>
</dbReference>
<evidence type="ECO:0000256" key="2">
    <source>
        <dbReference type="ARBA" id="ARBA00022574"/>
    </source>
</evidence>
<dbReference type="InterPro" id="IPR036322">
    <property type="entry name" value="WD40_repeat_dom_sf"/>
</dbReference>
<dbReference type="Gene3D" id="2.130.10.10">
    <property type="entry name" value="YVTN repeat-like/Quinoprotein amine dehydrogenase"/>
    <property type="match status" value="2"/>
</dbReference>
<dbReference type="GO" id="GO:0006261">
    <property type="term" value="P:DNA-templated DNA replication"/>
    <property type="evidence" value="ECO:0007669"/>
    <property type="project" value="TreeGrafter"/>
</dbReference>
<dbReference type="GO" id="GO:0000278">
    <property type="term" value="P:mitotic cell cycle"/>
    <property type="evidence" value="ECO:0007669"/>
    <property type="project" value="TreeGrafter"/>
</dbReference>
<evidence type="ECO:0000313" key="11">
    <source>
        <dbReference type="Proteomes" id="UP000053257"/>
    </source>
</evidence>
<reference evidence="10 11" key="1">
    <citation type="journal article" date="2014" name="PLoS Genet.">
        <title>Analysis of the Phlebiopsis gigantea genome, transcriptome and secretome provides insight into its pioneer colonization strategies of wood.</title>
        <authorList>
            <person name="Hori C."/>
            <person name="Ishida T."/>
            <person name="Igarashi K."/>
            <person name="Samejima M."/>
            <person name="Suzuki H."/>
            <person name="Master E."/>
            <person name="Ferreira P."/>
            <person name="Ruiz-Duenas F.J."/>
            <person name="Held B."/>
            <person name="Canessa P."/>
            <person name="Larrondo L.F."/>
            <person name="Schmoll M."/>
            <person name="Druzhinina I.S."/>
            <person name="Kubicek C.P."/>
            <person name="Gaskell J.A."/>
            <person name="Kersten P."/>
            <person name="St John F."/>
            <person name="Glasner J."/>
            <person name="Sabat G."/>
            <person name="Splinter BonDurant S."/>
            <person name="Syed K."/>
            <person name="Yadav J."/>
            <person name="Mgbeahuruike A.C."/>
            <person name="Kovalchuk A."/>
            <person name="Asiegbu F.O."/>
            <person name="Lackner G."/>
            <person name="Hoffmeister D."/>
            <person name="Rencoret J."/>
            <person name="Gutierrez A."/>
            <person name="Sun H."/>
            <person name="Lindquist E."/>
            <person name="Barry K."/>
            <person name="Riley R."/>
            <person name="Grigoriev I.V."/>
            <person name="Henrissat B."/>
            <person name="Kues U."/>
            <person name="Berka R.M."/>
            <person name="Martinez A.T."/>
            <person name="Covert S.F."/>
            <person name="Blanchette R.A."/>
            <person name="Cullen D."/>
        </authorList>
    </citation>
    <scope>NUCLEOTIDE SEQUENCE [LARGE SCALE GENOMIC DNA]</scope>
    <source>
        <strain evidence="10 11">11061_1 CR5-6</strain>
    </source>
</reference>
<dbReference type="OrthoDB" id="427368at2759"/>
<proteinExistence type="predicted"/>
<dbReference type="Proteomes" id="UP000053257">
    <property type="component" value="Unassembled WGS sequence"/>
</dbReference>
<feature type="compositionally biased region" description="Acidic residues" evidence="6">
    <location>
        <begin position="355"/>
        <end position="368"/>
    </location>
</feature>
<feature type="domain" description="WDHD1/CFT4 helical bundle" evidence="8">
    <location>
        <begin position="731"/>
        <end position="825"/>
    </location>
</feature>
<dbReference type="SUPFAM" id="SSF50978">
    <property type="entry name" value="WD40 repeat-like"/>
    <property type="match status" value="1"/>
</dbReference>
<evidence type="ECO:0000256" key="5">
    <source>
        <dbReference type="PROSITE-ProRule" id="PRU00221"/>
    </source>
</evidence>
<feature type="domain" description="WDHD1 first WD40" evidence="9">
    <location>
        <begin position="10"/>
        <end position="305"/>
    </location>
</feature>
<keyword evidence="3" id="KW-0677">Repeat</keyword>
<sequence>MTTKTLTNTAHQSPGTTALAFSRDGAYIYTGGADSLGRIWRADRGTDQEPAAALEAGESVTCVATGTSSWFTGSEDSDVRQYAKGSESLEGNVTSAVGVAIRSISVDPKGSRLAVTSDETTVKIVELQDTAKVTLLKGHTKAVRRVTWHPSGSLLTTCGADGKVIVWDVSEEEPKQITTIDGIIPAISDPESPEWKHDCSAIWHTSGQHFYVATRTHELVTISRNDWAKSSTFTDEACSGAITALALSVNGVYIATASKSGIFIWSTHNRRLMYRFQGSLSAPLSQLAWSPSTNLLAWTDTDGGLTRWQGCIPSDGIDPVKLSAPLAKPLPQAAKRKGTPDLFDFDLDVAEQQEMDADPDADVDMDEDEGKKSRPADMPDDDWILDDLGGGMYDEDEKEKDGRWGGRGVREMVSVTKAQPAFQPGSTPLENKKRYLAYNMIGVVEVTDQDTHHIVNVEFHDRSTRKGYHFTDHHKYDLAALGERGAVFACPPEAEHPAHVIYKPYGTWASQSEWTYELPQGTTVLGVAAGGVPPTKSLRSANDADLQGNGNVVVATSDGELIFLTGGGVERHIISLQGDFVCMVAGAEWVFIVQREGSTTMDGSQNLTGRLVTFDGYCLLQKDTLPVPKNHTLKWIGITEEGAPTLYDSAGVLHILPRFRIPFQATWTRLLNTNTLERREGKHESYWPVGVSGDTFMCLILKGHQEHPGFPRPLIQELSIKLPFKRTDAPLEEHFARESMMLDIMRDALDDDELTTDTIATRELALDKELIQLIQGACKGDRLARALDLARLLHHAASLDMAAKVAGFYHLLGLQEKIARLRADRDDAPRLEAARRRRRGRRR</sequence>
<dbReference type="PROSITE" id="PS50294">
    <property type="entry name" value="WD_REPEATS_REGION"/>
    <property type="match status" value="1"/>
</dbReference>
<keyword evidence="4" id="KW-0539">Nucleus</keyword>
<dbReference type="PROSITE" id="PS00678">
    <property type="entry name" value="WD_REPEATS_1"/>
    <property type="match status" value="1"/>
</dbReference>
<comment type="subcellular location">
    <subcellularLocation>
        <location evidence="1">Nucleus</location>
    </subcellularLocation>
</comment>
<feature type="region of interest" description="Disordered" evidence="6">
    <location>
        <begin position="355"/>
        <end position="383"/>
    </location>
</feature>
<dbReference type="EMBL" id="KN840450">
    <property type="protein sequence ID" value="KIP10903.1"/>
    <property type="molecule type" value="Genomic_DNA"/>
</dbReference>
<organism evidence="10 11">
    <name type="scientific">Phlebiopsis gigantea (strain 11061_1 CR5-6)</name>
    <name type="common">White-rot fungus</name>
    <name type="synonym">Peniophora gigantea</name>
    <dbReference type="NCBI Taxonomy" id="745531"/>
    <lineage>
        <taxon>Eukaryota</taxon>
        <taxon>Fungi</taxon>
        <taxon>Dikarya</taxon>
        <taxon>Basidiomycota</taxon>
        <taxon>Agaricomycotina</taxon>
        <taxon>Agaricomycetes</taxon>
        <taxon>Polyporales</taxon>
        <taxon>Phanerochaetaceae</taxon>
        <taxon>Phlebiopsis</taxon>
    </lineage>
</organism>
<dbReference type="GO" id="GO:0003682">
    <property type="term" value="F:chromatin binding"/>
    <property type="evidence" value="ECO:0007669"/>
    <property type="project" value="TreeGrafter"/>
</dbReference>
<dbReference type="InterPro" id="IPR057646">
    <property type="entry name" value="WD40_WDHD1_1st"/>
</dbReference>
<evidence type="ECO:0000313" key="10">
    <source>
        <dbReference type="EMBL" id="KIP10903.1"/>
    </source>
</evidence>
<name>A0A0C3PTM6_PHLG1</name>
<feature type="domain" description="WDHD1/CFT4 second beta-propeller" evidence="7">
    <location>
        <begin position="421"/>
        <end position="723"/>
    </location>
</feature>
<dbReference type="GO" id="GO:0006281">
    <property type="term" value="P:DNA repair"/>
    <property type="evidence" value="ECO:0007669"/>
    <property type="project" value="TreeGrafter"/>
</dbReference>
<dbReference type="PANTHER" id="PTHR19932:SF10">
    <property type="entry name" value="WD REPEAT AND HMG-BOX DNA-BINDING PROTEIN 1"/>
    <property type="match status" value="1"/>
</dbReference>
<dbReference type="SMART" id="SM00320">
    <property type="entry name" value="WD40"/>
    <property type="match status" value="6"/>
</dbReference>
<dbReference type="Pfam" id="PF24817">
    <property type="entry name" value="WD40_WDHD1_1st"/>
    <property type="match status" value="1"/>
</dbReference>
<dbReference type="HOGENOM" id="CLU_004219_2_1_1"/>
<dbReference type="PROSITE" id="PS50082">
    <property type="entry name" value="WD_REPEATS_2"/>
    <property type="match status" value="1"/>
</dbReference>
<dbReference type="Pfam" id="PF20946">
    <property type="entry name" value="Ctf4_C"/>
    <property type="match status" value="1"/>
</dbReference>
<dbReference type="InterPro" id="IPR001680">
    <property type="entry name" value="WD40_rpt"/>
</dbReference>
<evidence type="ECO:0000256" key="1">
    <source>
        <dbReference type="ARBA" id="ARBA00004123"/>
    </source>
</evidence>
<dbReference type="AlphaFoldDB" id="A0A0C3PTM6"/>
<dbReference type="GO" id="GO:0043596">
    <property type="term" value="C:nuclear replication fork"/>
    <property type="evidence" value="ECO:0007669"/>
    <property type="project" value="TreeGrafter"/>
</dbReference>
<dbReference type="InterPro" id="IPR048591">
    <property type="entry name" value="WDHD1/CFT4_hel"/>
</dbReference>
<evidence type="ECO:0000256" key="3">
    <source>
        <dbReference type="ARBA" id="ARBA00022737"/>
    </source>
</evidence>
<dbReference type="InterPro" id="IPR022100">
    <property type="entry name" value="WDHD1/CFT4_beta-prop_2nd"/>
</dbReference>
<dbReference type="Pfam" id="PF12341">
    <property type="entry name" value="Mcl1_mid"/>
    <property type="match status" value="1"/>
</dbReference>
<dbReference type="STRING" id="745531.A0A0C3PTM6"/>
<evidence type="ECO:0000259" key="9">
    <source>
        <dbReference type="Pfam" id="PF24817"/>
    </source>
</evidence>
<evidence type="ECO:0000256" key="6">
    <source>
        <dbReference type="SAM" id="MobiDB-lite"/>
    </source>
</evidence>
<evidence type="ECO:0000259" key="8">
    <source>
        <dbReference type="Pfam" id="PF20946"/>
    </source>
</evidence>
<dbReference type="PANTHER" id="PTHR19932">
    <property type="entry name" value="WD REPEAT AND HMG-BOX DNA BINDING PROTEIN"/>
    <property type="match status" value="1"/>
</dbReference>
<gene>
    <name evidence="10" type="ORF">PHLGIDRAFT_492619</name>
</gene>